<dbReference type="GO" id="GO:0005524">
    <property type="term" value="F:ATP binding"/>
    <property type="evidence" value="ECO:0007669"/>
    <property type="project" value="InterPro"/>
</dbReference>
<dbReference type="Gene3D" id="1.10.510.10">
    <property type="entry name" value="Transferase(Phosphotransferase) domain 1"/>
    <property type="match status" value="1"/>
</dbReference>
<reference evidence="3 4" key="1">
    <citation type="submission" date="2016-05" db="EMBL/GenBank/DDBJ databases">
        <title>A degradative enzymes factory behind the ericoid mycorrhizal symbiosis.</title>
        <authorList>
            <consortium name="DOE Joint Genome Institute"/>
            <person name="Martino E."/>
            <person name="Morin E."/>
            <person name="Grelet G."/>
            <person name="Kuo A."/>
            <person name="Kohler A."/>
            <person name="Daghino S."/>
            <person name="Barry K."/>
            <person name="Choi C."/>
            <person name="Cichocki N."/>
            <person name="Clum A."/>
            <person name="Copeland A."/>
            <person name="Hainaut M."/>
            <person name="Haridas S."/>
            <person name="Labutti K."/>
            <person name="Lindquist E."/>
            <person name="Lipzen A."/>
            <person name="Khouja H.-R."/>
            <person name="Murat C."/>
            <person name="Ohm R."/>
            <person name="Olson A."/>
            <person name="Spatafora J."/>
            <person name="Veneault-Fourrey C."/>
            <person name="Henrissat B."/>
            <person name="Grigoriev I."/>
            <person name="Martin F."/>
            <person name="Perotto S."/>
        </authorList>
    </citation>
    <scope>NUCLEOTIDE SEQUENCE [LARGE SCALE GENOMIC DNA]</scope>
    <source>
        <strain evidence="3 4">UAMH 7357</strain>
    </source>
</reference>
<dbReference type="SUPFAM" id="SSF56112">
    <property type="entry name" value="Protein kinase-like (PK-like)"/>
    <property type="match status" value="1"/>
</dbReference>
<feature type="region of interest" description="Disordered" evidence="1">
    <location>
        <begin position="1209"/>
        <end position="1282"/>
    </location>
</feature>
<organism evidence="3 4">
    <name type="scientific">Hyaloscypha hepaticicola</name>
    <dbReference type="NCBI Taxonomy" id="2082293"/>
    <lineage>
        <taxon>Eukaryota</taxon>
        <taxon>Fungi</taxon>
        <taxon>Dikarya</taxon>
        <taxon>Ascomycota</taxon>
        <taxon>Pezizomycotina</taxon>
        <taxon>Leotiomycetes</taxon>
        <taxon>Helotiales</taxon>
        <taxon>Hyaloscyphaceae</taxon>
        <taxon>Hyaloscypha</taxon>
    </lineage>
</organism>
<feature type="region of interest" description="Disordered" evidence="1">
    <location>
        <begin position="1359"/>
        <end position="1409"/>
    </location>
</feature>
<dbReference type="PANTHER" id="PTHR34706:SF1">
    <property type="entry name" value="VWFA DOMAIN-CONTAINING PROTEIN"/>
    <property type="match status" value="1"/>
</dbReference>
<dbReference type="PROSITE" id="PS50011">
    <property type="entry name" value="PROTEIN_KINASE_DOM"/>
    <property type="match status" value="1"/>
</dbReference>
<gene>
    <name evidence="3" type="ORF">NA56DRAFT_683909</name>
</gene>
<feature type="compositionally biased region" description="Low complexity" evidence="1">
    <location>
        <begin position="993"/>
        <end position="1016"/>
    </location>
</feature>
<feature type="domain" description="Protein kinase" evidence="2">
    <location>
        <begin position="174"/>
        <end position="485"/>
    </location>
</feature>
<dbReference type="Pfam" id="PF00069">
    <property type="entry name" value="Pkinase"/>
    <property type="match status" value="1"/>
</dbReference>
<dbReference type="OrthoDB" id="5986190at2759"/>
<feature type="compositionally biased region" description="Basic and acidic residues" evidence="1">
    <location>
        <begin position="1211"/>
        <end position="1225"/>
    </location>
</feature>
<evidence type="ECO:0000313" key="4">
    <source>
        <dbReference type="Proteomes" id="UP000235672"/>
    </source>
</evidence>
<dbReference type="EMBL" id="KZ613464">
    <property type="protein sequence ID" value="PMD28554.1"/>
    <property type="molecule type" value="Genomic_DNA"/>
</dbReference>
<dbReference type="CDD" id="cd00180">
    <property type="entry name" value="PKc"/>
    <property type="match status" value="1"/>
</dbReference>
<keyword evidence="4" id="KW-1185">Reference proteome</keyword>
<proteinExistence type="predicted"/>
<feature type="compositionally biased region" description="Low complexity" evidence="1">
    <location>
        <begin position="1226"/>
        <end position="1235"/>
    </location>
</feature>
<dbReference type="InterPro" id="IPR011009">
    <property type="entry name" value="Kinase-like_dom_sf"/>
</dbReference>
<feature type="region of interest" description="Disordered" evidence="1">
    <location>
        <begin position="987"/>
        <end position="1065"/>
    </location>
</feature>
<feature type="compositionally biased region" description="Polar residues" evidence="1">
    <location>
        <begin position="1359"/>
        <end position="1377"/>
    </location>
</feature>
<evidence type="ECO:0000313" key="3">
    <source>
        <dbReference type="EMBL" id="PMD28554.1"/>
    </source>
</evidence>
<dbReference type="GO" id="GO:0004672">
    <property type="term" value="F:protein kinase activity"/>
    <property type="evidence" value="ECO:0007669"/>
    <property type="project" value="InterPro"/>
</dbReference>
<sequence>MPRPDSTMGLLQFSRGSMTRKKATFRVPFTVLQSKASSNVSREVAFTKLWAPKVPIFELESILSEIYRASGTNTLFPRKTTIDPKEIISKRAATFSALLVASKGRYSHHWNYFDNWVDAQLPLTEEYVPSNLREAFEDNNFLYNFCKEQWKFCPPVFRKPLRDVHFENDRVLPIISKKQLASDGSPTLWKIKLHTEYNELISKTSKTQLGEELANTFVLQTYFGRDVESYYKSEIETFRRLHSHQNIICFQGCFTRGDTYNVLLEYADKGKLEDYLRNEVPPTSGEEVIQFWESLFGVSDALRWQYDLKPSNILVVSNGCEERYKWQFKIADLGISHFIRNSPQQDDFRAGDTNGAMTYGAPECYRPIKSPLQASESRSYDIWTFGCILSEALRFMIDGPKGVHQYRTERRTEISAIAGFEDVDCFHDGENVLDSVRQSHRKSRRSLQSQDFITSRIVAMVEEILEAPEARPSATALWDKSRQMITKARQSLKIAMGYSPAMDGPSQNLQPSPPPLLPRTLPRVEKPLETTQSALGSVSQVSVVSNAAFNLSSCDKWVRGHDGGSKPEEKQTVFAYPVRKDQPHSPPTPFLSVIEVLDWKRERKTTKTPRPIKDGYLQDRLKGRDHVFLIDDAASMAAHWSKVTQVFEALAYIVKDSVPQGLDLYFTTSADSTKGCKTTSKPLQLLKARRQRGTTDMNLKLNNLLDEYIAALDKPRELGLFNLKRRAVRPLTLYILTDGIREAECNPATPIRNLARKLAKIGKGKSQIGIQFISFGKDSAALSRLEKLDSGLDLNHGIPDIVDTEPCDGNVWKMLLGSINDTFDNSTEGHRSSMESSITVKPLFPIPSSNPGVLGSVITPVPSNTPNSGHLLSPPHDRTLSNNQEEVDLTMQLDGLRLNDHRIPAPGTIPPFHGSANNPPSNKVPILFPDGMPGNARDIGDVMGVVEHEPMLRTFLDSTSKNIKRDLVELLMGEYHQMCDGEGSELLRTCTGSSSTPRSSSQNPGMQSTSSSSSSSKNQKRTRPNGDDPDDWDGGAGRKPTRKKPRECPQLPESGTARRRYDCPYHKHNPMKFRRGGDGKFDACDGFSHAFHIALKARKKSASEEDGKERWKEIYCELFPNEPVPDPCPQDISEDARSYEPKEDAVRARIAEHIESSIDAQGLLAAVPEIIRNVHENAFEAFQQTEPRLDWSPTFNSQQGELLTSYISEPAGREEHFAQRRETTEPRAAAAETAAFSSSLHHHSRQQPLSFDSGYGPSSELTYPSQTPAATSPWRASDPSGHEITLSQSQFSHMMKNMSNLTRDVDDLRNKLSHVLPHVTSNSMQSLAMQDRHVTDLTRQSLTQASQSHMLGTGGQNFVPSQPQNSMSSYEIPTDTSRIPLPHTLVPQGRNGTRETADDYQPSRGQSEYQLGTFSPLFGSSSFPIDNGGAL</sequence>
<name>A0A2J6QQL8_9HELO</name>
<feature type="compositionally biased region" description="Polar residues" evidence="1">
    <location>
        <begin position="1259"/>
        <end position="1270"/>
    </location>
</feature>
<dbReference type="SMART" id="SM00220">
    <property type="entry name" value="S_TKc"/>
    <property type="match status" value="1"/>
</dbReference>
<accession>A0A2J6QQL8</accession>
<evidence type="ECO:0000256" key="1">
    <source>
        <dbReference type="SAM" id="MobiDB-lite"/>
    </source>
</evidence>
<protein>
    <recommendedName>
        <fullName evidence="2">Protein kinase domain-containing protein</fullName>
    </recommendedName>
</protein>
<dbReference type="InterPro" id="IPR000719">
    <property type="entry name" value="Prot_kinase_dom"/>
</dbReference>
<dbReference type="Proteomes" id="UP000235672">
    <property type="component" value="Unassembled WGS sequence"/>
</dbReference>
<dbReference type="PANTHER" id="PTHR34706">
    <property type="entry name" value="SLR1338 PROTEIN"/>
    <property type="match status" value="1"/>
</dbReference>
<evidence type="ECO:0000259" key="2">
    <source>
        <dbReference type="PROSITE" id="PS50011"/>
    </source>
</evidence>